<proteinExistence type="predicted"/>
<dbReference type="EMBL" id="JAINUG010000134">
    <property type="protein sequence ID" value="KAJ8393724.1"/>
    <property type="molecule type" value="Genomic_DNA"/>
</dbReference>
<evidence type="ECO:0000256" key="1">
    <source>
        <dbReference type="SAM" id="MobiDB-lite"/>
    </source>
</evidence>
<name>A0AAD7S0J7_9TELE</name>
<evidence type="ECO:0000313" key="2">
    <source>
        <dbReference type="EMBL" id="KAJ8393724.1"/>
    </source>
</evidence>
<sequence length="84" mass="9128">MQHFDRRLLNRRDDRCVPLRVYDHVVDSSRERVNGAHAGTGVGDLINELSGGGSQDRAGMGQDGGGAEEATRLIYGMDHFSSPS</sequence>
<keyword evidence="3" id="KW-1185">Reference proteome</keyword>
<organism evidence="2 3">
    <name type="scientific">Aldrovandia affinis</name>
    <dbReference type="NCBI Taxonomy" id="143900"/>
    <lineage>
        <taxon>Eukaryota</taxon>
        <taxon>Metazoa</taxon>
        <taxon>Chordata</taxon>
        <taxon>Craniata</taxon>
        <taxon>Vertebrata</taxon>
        <taxon>Euteleostomi</taxon>
        <taxon>Actinopterygii</taxon>
        <taxon>Neopterygii</taxon>
        <taxon>Teleostei</taxon>
        <taxon>Notacanthiformes</taxon>
        <taxon>Halosauridae</taxon>
        <taxon>Aldrovandia</taxon>
    </lineage>
</organism>
<gene>
    <name evidence="2" type="ORF">AAFF_G00057770</name>
</gene>
<comment type="caution">
    <text evidence="2">The sequence shown here is derived from an EMBL/GenBank/DDBJ whole genome shotgun (WGS) entry which is preliminary data.</text>
</comment>
<protein>
    <submittedName>
        <fullName evidence="2">Uncharacterized protein</fullName>
    </submittedName>
</protein>
<reference evidence="2" key="1">
    <citation type="journal article" date="2023" name="Science">
        <title>Genome structures resolve the early diversification of teleost fishes.</title>
        <authorList>
            <person name="Parey E."/>
            <person name="Louis A."/>
            <person name="Montfort J."/>
            <person name="Bouchez O."/>
            <person name="Roques C."/>
            <person name="Iampietro C."/>
            <person name="Lluch J."/>
            <person name="Castinel A."/>
            <person name="Donnadieu C."/>
            <person name="Desvignes T."/>
            <person name="Floi Bucao C."/>
            <person name="Jouanno E."/>
            <person name="Wen M."/>
            <person name="Mejri S."/>
            <person name="Dirks R."/>
            <person name="Jansen H."/>
            <person name="Henkel C."/>
            <person name="Chen W.J."/>
            <person name="Zahm M."/>
            <person name="Cabau C."/>
            <person name="Klopp C."/>
            <person name="Thompson A.W."/>
            <person name="Robinson-Rechavi M."/>
            <person name="Braasch I."/>
            <person name="Lecointre G."/>
            <person name="Bobe J."/>
            <person name="Postlethwait J.H."/>
            <person name="Berthelot C."/>
            <person name="Roest Crollius H."/>
            <person name="Guiguen Y."/>
        </authorList>
    </citation>
    <scope>NUCLEOTIDE SEQUENCE</scope>
    <source>
        <strain evidence="2">NC1722</strain>
    </source>
</reference>
<dbReference type="Proteomes" id="UP001221898">
    <property type="component" value="Unassembled WGS sequence"/>
</dbReference>
<dbReference type="AlphaFoldDB" id="A0AAD7S0J7"/>
<accession>A0AAD7S0J7</accession>
<feature type="region of interest" description="Disordered" evidence="1">
    <location>
        <begin position="33"/>
        <end position="70"/>
    </location>
</feature>
<evidence type="ECO:0000313" key="3">
    <source>
        <dbReference type="Proteomes" id="UP001221898"/>
    </source>
</evidence>